<feature type="transmembrane region" description="Helical" evidence="1">
    <location>
        <begin position="130"/>
        <end position="149"/>
    </location>
</feature>
<accession>A0A2S1PMN5</accession>
<proteinExistence type="predicted"/>
<dbReference type="AlphaFoldDB" id="A0A2S1PMN5"/>
<keyword evidence="2" id="KW-0614">Plasmid</keyword>
<feature type="transmembrane region" description="Helical" evidence="1">
    <location>
        <begin position="31"/>
        <end position="52"/>
    </location>
</feature>
<geneLocation type="plasmid" evidence="2">
    <name>p9.4_2</name>
</geneLocation>
<evidence type="ECO:0000313" key="2">
    <source>
        <dbReference type="EMBL" id="AWH59710.1"/>
    </source>
</evidence>
<keyword evidence="1" id="KW-0812">Transmembrane</keyword>
<feature type="transmembrane region" description="Helical" evidence="1">
    <location>
        <begin position="107"/>
        <end position="124"/>
    </location>
</feature>
<dbReference type="EMBL" id="MG228260">
    <property type="protein sequence ID" value="AWH59710.1"/>
    <property type="molecule type" value="Genomic_DNA"/>
</dbReference>
<evidence type="ECO:0000256" key="1">
    <source>
        <dbReference type="SAM" id="Phobius"/>
    </source>
</evidence>
<sequence>MITQSQIKRETEELKGILLSSEIEIPSMWSCVWPGLLFAVWFFMCFYISSIFSSGLRGRDIEFSLIFCLIMGLVVIMATSNARALFLSVPKHFRDKSVLYNELGGKIKIYMIFGLAISFLSSVACGAFDMSWPVVLFVLIMLFFLCMTIDFSRYQLAAFSNVISAFKDSKNA</sequence>
<reference evidence="2" key="1">
    <citation type="journal article" date="2017" name="J. Clin. Microbiol.">
        <title>Comparative phenotypic and genotypic analysis of Edwardsiella spp. isolates from different hosts and geographic origins, with an emphasis on isolates formerly classified as E. tarda and an evaluation of diagnostic methods.</title>
        <authorList>
            <person name="Reichley S.R."/>
            <person name="Ware C."/>
            <person name="Steadman J."/>
            <person name="Gaunt P.S."/>
            <person name="Garcia J.C."/>
            <person name="LaFrentz B.R."/>
            <person name="Thachil A."/>
            <person name="Waldbieser G.C."/>
            <person name="Stine C.B."/>
            <person name="Bujan N."/>
            <person name="Arias C.R."/>
            <person name="Loch T."/>
            <person name="Welch T.J."/>
            <person name="Cipriano R.C."/>
            <person name="Greenway T.E."/>
            <person name="Khoo L.H."/>
            <person name="Wise D.J."/>
            <person name="Lawrence M.L."/>
            <person name="Griffin M.J."/>
        </authorList>
    </citation>
    <scope>NUCLEOTIDE SEQUENCE</scope>
    <source>
        <strain evidence="2">9.4</strain>
        <plasmid evidence="2">p9.4_2</plasmid>
    </source>
</reference>
<keyword evidence="1" id="KW-1133">Transmembrane helix</keyword>
<keyword evidence="1" id="KW-0472">Membrane</keyword>
<organism evidence="2">
    <name type="scientific">Edwardsiella tarda</name>
    <dbReference type="NCBI Taxonomy" id="636"/>
    <lineage>
        <taxon>Bacteria</taxon>
        <taxon>Pseudomonadati</taxon>
        <taxon>Pseudomonadota</taxon>
        <taxon>Gammaproteobacteria</taxon>
        <taxon>Enterobacterales</taxon>
        <taxon>Hafniaceae</taxon>
        <taxon>Edwardsiella</taxon>
    </lineage>
</organism>
<protein>
    <submittedName>
        <fullName evidence="2">PRK13741 superfamily protein</fullName>
    </submittedName>
</protein>
<name>A0A2S1PMN5_EDWTA</name>
<feature type="transmembrane region" description="Helical" evidence="1">
    <location>
        <begin position="64"/>
        <end position="86"/>
    </location>
</feature>